<dbReference type="SUPFAM" id="SSF56219">
    <property type="entry name" value="DNase I-like"/>
    <property type="match status" value="1"/>
</dbReference>
<dbReference type="Gene3D" id="3.60.10.10">
    <property type="entry name" value="Endonuclease/exonuclease/phosphatase"/>
    <property type="match status" value="1"/>
</dbReference>
<sequence length="268" mass="29000">MHHAPGPITNPEPTEAPDIAPSDLLKAALNDGPAPAFKIVSWNLLRRVGAAIEDVIALIEQESPDLLLMQEATRAIGFLKERVGGHYAWAPLPGRIHGLAMWSPTPFPTPPRTVSLPSGAVVHRVCQVLDLGTFGVANVHLSHGQMLNRRQLRRIVAGLPPRAAVLGDYNIVGPALVPGFRDVGPRRPTHAMIEVLPLRLDRCLARGLVCRDSAVLPRGPSDHRPIVVHLSPEPEAGQPRTLRGMAAAAERLRRAGARARIGLRDPER</sequence>
<dbReference type="Proteomes" id="UP001236369">
    <property type="component" value="Unassembled WGS sequence"/>
</dbReference>
<reference evidence="2 3" key="1">
    <citation type="submission" date="2023-07" db="EMBL/GenBank/DDBJ databases">
        <title>Genomic Encyclopedia of Type Strains, Phase IV (KMG-IV): sequencing the most valuable type-strain genomes for metagenomic binning, comparative biology and taxonomic classification.</title>
        <authorList>
            <person name="Goeker M."/>
        </authorList>
    </citation>
    <scope>NUCLEOTIDE SEQUENCE [LARGE SCALE GENOMIC DNA]</scope>
    <source>
        <strain evidence="2 3">DSM 19562</strain>
    </source>
</reference>
<accession>A0ABU0HLU6</accession>
<gene>
    <name evidence="2" type="ORF">QO016_001978</name>
</gene>
<protein>
    <submittedName>
        <fullName evidence="2">Endonuclease/exonuclease/phosphatase (EEP) superfamily protein YafD</fullName>
    </submittedName>
</protein>
<keyword evidence="3" id="KW-1185">Reference proteome</keyword>
<dbReference type="InterPro" id="IPR036691">
    <property type="entry name" value="Endo/exonu/phosph_ase_sf"/>
</dbReference>
<dbReference type="Pfam" id="PF03372">
    <property type="entry name" value="Exo_endo_phos"/>
    <property type="match status" value="1"/>
</dbReference>
<dbReference type="InterPro" id="IPR005135">
    <property type="entry name" value="Endo/exonuclease/phosphatase"/>
</dbReference>
<dbReference type="RefSeq" id="WP_238253001.1">
    <property type="nucleotide sequence ID" value="NZ_BPQX01000065.1"/>
</dbReference>
<keyword evidence="2" id="KW-0540">Nuclease</keyword>
<proteinExistence type="predicted"/>
<keyword evidence="2" id="KW-0378">Hydrolase</keyword>
<keyword evidence="2" id="KW-0255">Endonuclease</keyword>
<feature type="domain" description="Endonuclease/exonuclease/phosphatase" evidence="1">
    <location>
        <begin position="40"/>
        <end position="223"/>
    </location>
</feature>
<comment type="caution">
    <text evidence="2">The sequence shown here is derived from an EMBL/GenBank/DDBJ whole genome shotgun (WGS) entry which is preliminary data.</text>
</comment>
<dbReference type="GO" id="GO:0004519">
    <property type="term" value="F:endonuclease activity"/>
    <property type="evidence" value="ECO:0007669"/>
    <property type="project" value="UniProtKB-KW"/>
</dbReference>
<evidence type="ECO:0000313" key="2">
    <source>
        <dbReference type="EMBL" id="MDQ0442484.1"/>
    </source>
</evidence>
<dbReference type="EMBL" id="JAUSVV010000003">
    <property type="protein sequence ID" value="MDQ0442484.1"/>
    <property type="molecule type" value="Genomic_DNA"/>
</dbReference>
<evidence type="ECO:0000259" key="1">
    <source>
        <dbReference type="Pfam" id="PF03372"/>
    </source>
</evidence>
<name>A0ABU0HLU6_9HYPH</name>
<evidence type="ECO:0000313" key="3">
    <source>
        <dbReference type="Proteomes" id="UP001236369"/>
    </source>
</evidence>
<organism evidence="2 3">
    <name type="scientific">Methylobacterium persicinum</name>
    <dbReference type="NCBI Taxonomy" id="374426"/>
    <lineage>
        <taxon>Bacteria</taxon>
        <taxon>Pseudomonadati</taxon>
        <taxon>Pseudomonadota</taxon>
        <taxon>Alphaproteobacteria</taxon>
        <taxon>Hyphomicrobiales</taxon>
        <taxon>Methylobacteriaceae</taxon>
        <taxon>Methylobacterium</taxon>
    </lineage>
</organism>